<dbReference type="InterPro" id="IPR051161">
    <property type="entry name" value="Mannose-6P_isomerase_type2"/>
</dbReference>
<dbReference type="GO" id="GO:0004475">
    <property type="term" value="F:mannose-1-phosphate guanylyltransferase (GTP) activity"/>
    <property type="evidence" value="ECO:0007669"/>
    <property type="project" value="TreeGrafter"/>
</dbReference>
<evidence type="ECO:0000259" key="1">
    <source>
        <dbReference type="Pfam" id="PF00483"/>
    </source>
</evidence>
<gene>
    <name evidence="2" type="ORF">METZ01_LOCUS255137</name>
</gene>
<dbReference type="EMBL" id="UINC01069138">
    <property type="protein sequence ID" value="SVC02283.1"/>
    <property type="molecule type" value="Genomic_DNA"/>
</dbReference>
<dbReference type="PANTHER" id="PTHR46390:SF1">
    <property type="entry name" value="MANNOSE-1-PHOSPHATE GUANYLYLTRANSFERASE"/>
    <property type="match status" value="1"/>
</dbReference>
<name>A0A382ITT7_9ZZZZ</name>
<dbReference type="Pfam" id="PF00483">
    <property type="entry name" value="NTP_transferase"/>
    <property type="match status" value="1"/>
</dbReference>
<evidence type="ECO:0000313" key="2">
    <source>
        <dbReference type="EMBL" id="SVC02283.1"/>
    </source>
</evidence>
<dbReference type="SUPFAM" id="SSF53448">
    <property type="entry name" value="Nucleotide-diphospho-sugar transferases"/>
    <property type="match status" value="1"/>
</dbReference>
<dbReference type="GO" id="GO:0009298">
    <property type="term" value="P:GDP-mannose biosynthetic process"/>
    <property type="evidence" value="ECO:0007669"/>
    <property type="project" value="TreeGrafter"/>
</dbReference>
<reference evidence="2" key="1">
    <citation type="submission" date="2018-05" db="EMBL/GenBank/DDBJ databases">
        <authorList>
            <person name="Lanie J.A."/>
            <person name="Ng W.-L."/>
            <person name="Kazmierczak K.M."/>
            <person name="Andrzejewski T.M."/>
            <person name="Davidsen T.M."/>
            <person name="Wayne K.J."/>
            <person name="Tettelin H."/>
            <person name="Glass J.I."/>
            <person name="Rusch D."/>
            <person name="Podicherti R."/>
            <person name="Tsui H.-C.T."/>
            <person name="Winkler M.E."/>
        </authorList>
    </citation>
    <scope>NUCLEOTIDE SEQUENCE</scope>
</reference>
<dbReference type="InterPro" id="IPR005835">
    <property type="entry name" value="NTP_transferase_dom"/>
</dbReference>
<dbReference type="PANTHER" id="PTHR46390">
    <property type="entry name" value="MANNOSE-1-PHOSPHATE GUANYLYLTRANSFERASE"/>
    <property type="match status" value="1"/>
</dbReference>
<dbReference type="Gene3D" id="3.90.550.10">
    <property type="entry name" value="Spore Coat Polysaccharide Biosynthesis Protein SpsA, Chain A"/>
    <property type="match status" value="1"/>
</dbReference>
<sequence>MDAGLGEIKIVQQIKSCVASSLVLETVDTLNDQKERQYNPMYGVILAGGSGTRFWPISREQNPKQLQKIVGPGTMVQNTVQRLLPLIPIEKLYLATNHQQAIETLRQLDSYGFFSDHLIAEPSSRNTALAIGLMAKLMMDKDPDAVMGVFPADHVVTNSEAFIKTLQKAETLAQKGYLITLGIPPTRPETGFGYIKQGTETEGFEGAYQVERFVEKPDPSTAK</sequence>
<organism evidence="2">
    <name type="scientific">marine metagenome</name>
    <dbReference type="NCBI Taxonomy" id="408172"/>
    <lineage>
        <taxon>unclassified sequences</taxon>
        <taxon>metagenomes</taxon>
        <taxon>ecological metagenomes</taxon>
    </lineage>
</organism>
<accession>A0A382ITT7</accession>
<dbReference type="AlphaFoldDB" id="A0A382ITT7"/>
<proteinExistence type="predicted"/>
<protein>
    <recommendedName>
        <fullName evidence="1">Nucleotidyl transferase domain-containing protein</fullName>
    </recommendedName>
</protein>
<feature type="domain" description="Nucleotidyl transferase" evidence="1">
    <location>
        <begin position="43"/>
        <end position="221"/>
    </location>
</feature>
<dbReference type="InterPro" id="IPR029044">
    <property type="entry name" value="Nucleotide-diphossugar_trans"/>
</dbReference>
<feature type="non-terminal residue" evidence="2">
    <location>
        <position position="223"/>
    </location>
</feature>